<dbReference type="CDD" id="cd17504">
    <property type="entry name" value="MFS_MMR_MDR_like"/>
    <property type="match status" value="1"/>
</dbReference>
<sequence>MARGLRAWSPSIGSRQRREDAVARLIAGRGAVSGRRSRSAGSVDPSRVQSNSRSDFRFAVVVLAFAGILGSLVQTLIIPVLAQLPVLLDTSVAGASWVVTVTLLTGAVVTPISGRLGDTYGRRRVLMICVASLLVGSVICALTSDLSVLIIGRALQGMATSVVPLGMSILRNMLEPARLPVAIAMVSAAAGVGGSVGLPLAAVVAEYLDWHLLFWACAAVAAISIVLIAVVVPRDTVSRPRARAGFDYVGAVLLAALLTCMLTAITMAPKWGWADPRITGMFTATVLMVVIFYLYERRARQPLVNMPLFLSRSILSLNVVTVFTGFGMMAMSLILTRLIQAPTSTGYGLGLSITMTGLCLAPGGVIMLMCPPVAAALAARRGSKLPLVIGIVVMTGSYAIAAVIPYTTAVVVVVGALNAAGLALVLASVPALMMQAAPAAETAAANGQNALMRTVGTATSSAVVAMIMSATVSAQAPDFSTEGGIRTAFAVGGLVCLAALVATLSVPQAHPTAGRRSTADELDRRVG</sequence>
<evidence type="ECO:0000256" key="4">
    <source>
        <dbReference type="ARBA" id="ARBA00022989"/>
    </source>
</evidence>
<feature type="transmembrane region" description="Helical" evidence="6">
    <location>
        <begin position="410"/>
        <end position="433"/>
    </location>
</feature>
<dbReference type="Proteomes" id="UP000247118">
    <property type="component" value="Chromosome"/>
</dbReference>
<evidence type="ECO:0000259" key="7">
    <source>
        <dbReference type="PROSITE" id="PS50850"/>
    </source>
</evidence>
<feature type="transmembrane region" description="Helical" evidence="6">
    <location>
        <begin position="454"/>
        <end position="476"/>
    </location>
</feature>
<accession>A0AAD0K712</accession>
<evidence type="ECO:0000256" key="1">
    <source>
        <dbReference type="ARBA" id="ARBA00004651"/>
    </source>
</evidence>
<feature type="transmembrane region" description="Helical" evidence="6">
    <location>
        <begin position="315"/>
        <end position="335"/>
    </location>
</feature>
<feature type="transmembrane region" description="Helical" evidence="6">
    <location>
        <begin position="56"/>
        <end position="82"/>
    </location>
</feature>
<keyword evidence="2" id="KW-0813">Transport</keyword>
<dbReference type="Gene3D" id="1.20.1720.10">
    <property type="entry name" value="Multidrug resistance protein D"/>
    <property type="match status" value="1"/>
</dbReference>
<feature type="transmembrane region" description="Helical" evidence="6">
    <location>
        <begin position="182"/>
        <end position="204"/>
    </location>
</feature>
<keyword evidence="4 6" id="KW-1133">Transmembrane helix</keyword>
<dbReference type="Gene3D" id="1.20.1250.20">
    <property type="entry name" value="MFS general substrate transporter like domains"/>
    <property type="match status" value="1"/>
</dbReference>
<feature type="transmembrane region" description="Helical" evidence="6">
    <location>
        <begin position="94"/>
        <end position="113"/>
    </location>
</feature>
<feature type="transmembrane region" description="Helical" evidence="6">
    <location>
        <begin position="210"/>
        <end position="232"/>
    </location>
</feature>
<dbReference type="PROSITE" id="PS50850">
    <property type="entry name" value="MFS"/>
    <property type="match status" value="1"/>
</dbReference>
<dbReference type="EMBL" id="CP029604">
    <property type="protein sequence ID" value="AWO82963.1"/>
    <property type="molecule type" value="Genomic_DNA"/>
</dbReference>
<comment type="subcellular location">
    <subcellularLocation>
        <location evidence="1">Cell membrane</location>
        <topology evidence="1">Multi-pass membrane protein</topology>
    </subcellularLocation>
</comment>
<evidence type="ECO:0000313" key="9">
    <source>
        <dbReference type="Proteomes" id="UP000247118"/>
    </source>
</evidence>
<dbReference type="PANTHER" id="PTHR42718:SF9">
    <property type="entry name" value="MAJOR FACILITATOR SUPERFAMILY MULTIDRUG TRANSPORTER MFSC"/>
    <property type="match status" value="1"/>
</dbReference>
<dbReference type="AlphaFoldDB" id="A0AAD0K712"/>
<dbReference type="InterPro" id="IPR036259">
    <property type="entry name" value="MFS_trans_sf"/>
</dbReference>
<dbReference type="InterPro" id="IPR011701">
    <property type="entry name" value="MFS"/>
</dbReference>
<evidence type="ECO:0000256" key="6">
    <source>
        <dbReference type="SAM" id="Phobius"/>
    </source>
</evidence>
<organism evidence="8 9">
    <name type="scientific">Gordonia terrae</name>
    <dbReference type="NCBI Taxonomy" id="2055"/>
    <lineage>
        <taxon>Bacteria</taxon>
        <taxon>Bacillati</taxon>
        <taxon>Actinomycetota</taxon>
        <taxon>Actinomycetes</taxon>
        <taxon>Mycobacteriales</taxon>
        <taxon>Gordoniaceae</taxon>
        <taxon>Gordonia</taxon>
    </lineage>
</organism>
<dbReference type="PANTHER" id="PTHR42718">
    <property type="entry name" value="MAJOR FACILITATOR SUPERFAMILY MULTIDRUG TRANSPORTER MFSC"/>
    <property type="match status" value="1"/>
</dbReference>
<evidence type="ECO:0000313" key="8">
    <source>
        <dbReference type="EMBL" id="AWO82963.1"/>
    </source>
</evidence>
<dbReference type="InterPro" id="IPR020846">
    <property type="entry name" value="MFS_dom"/>
</dbReference>
<keyword evidence="5 6" id="KW-0472">Membrane</keyword>
<evidence type="ECO:0000256" key="5">
    <source>
        <dbReference type="ARBA" id="ARBA00023136"/>
    </source>
</evidence>
<evidence type="ECO:0000256" key="3">
    <source>
        <dbReference type="ARBA" id="ARBA00022692"/>
    </source>
</evidence>
<protein>
    <submittedName>
        <fullName evidence="8">MFS transporter</fullName>
    </submittedName>
</protein>
<feature type="transmembrane region" description="Helical" evidence="6">
    <location>
        <begin position="488"/>
        <end position="506"/>
    </location>
</feature>
<feature type="transmembrane region" description="Helical" evidence="6">
    <location>
        <begin position="385"/>
        <end position="404"/>
    </location>
</feature>
<dbReference type="SUPFAM" id="SSF103473">
    <property type="entry name" value="MFS general substrate transporter"/>
    <property type="match status" value="1"/>
</dbReference>
<dbReference type="GO" id="GO:0005886">
    <property type="term" value="C:plasma membrane"/>
    <property type="evidence" value="ECO:0007669"/>
    <property type="project" value="UniProtKB-SubCell"/>
</dbReference>
<feature type="transmembrane region" description="Helical" evidence="6">
    <location>
        <begin position="278"/>
        <end position="295"/>
    </location>
</feature>
<evidence type="ECO:0000256" key="2">
    <source>
        <dbReference type="ARBA" id="ARBA00022448"/>
    </source>
</evidence>
<feature type="transmembrane region" description="Helical" evidence="6">
    <location>
        <begin position="355"/>
        <end position="378"/>
    </location>
</feature>
<feature type="transmembrane region" description="Helical" evidence="6">
    <location>
        <begin position="244"/>
        <end position="266"/>
    </location>
</feature>
<dbReference type="GO" id="GO:0022857">
    <property type="term" value="F:transmembrane transporter activity"/>
    <property type="evidence" value="ECO:0007669"/>
    <property type="project" value="InterPro"/>
</dbReference>
<gene>
    <name evidence="8" type="ORF">DLJ61_04875</name>
</gene>
<reference evidence="8 9" key="1">
    <citation type="submission" date="2018-05" db="EMBL/GenBank/DDBJ databases">
        <title>Complete genome sequence of Gordonia terrae NRRL B-16283.</title>
        <authorList>
            <person name="Garlena R.A."/>
            <person name="Russell D.A."/>
            <person name="Hatfull G.F."/>
        </authorList>
    </citation>
    <scope>NUCLEOTIDE SEQUENCE [LARGE SCALE GENOMIC DNA]</scope>
    <source>
        <strain evidence="8 9">NRRL B-16283</strain>
    </source>
</reference>
<proteinExistence type="predicted"/>
<dbReference type="Pfam" id="PF07690">
    <property type="entry name" value="MFS_1"/>
    <property type="match status" value="1"/>
</dbReference>
<keyword evidence="3 6" id="KW-0812">Transmembrane</keyword>
<name>A0AAD0K712_9ACTN</name>
<feature type="transmembrane region" description="Helical" evidence="6">
    <location>
        <begin position="150"/>
        <end position="170"/>
    </location>
</feature>
<feature type="transmembrane region" description="Helical" evidence="6">
    <location>
        <begin position="125"/>
        <end position="144"/>
    </location>
</feature>
<feature type="domain" description="Major facilitator superfamily (MFS) profile" evidence="7">
    <location>
        <begin position="59"/>
        <end position="510"/>
    </location>
</feature>